<gene>
    <name evidence="2" type="ORF">BJ508DRAFT_314141</name>
</gene>
<evidence type="ECO:0000313" key="2">
    <source>
        <dbReference type="EMBL" id="RPA73087.1"/>
    </source>
</evidence>
<feature type="compositionally biased region" description="Basic residues" evidence="1">
    <location>
        <begin position="83"/>
        <end position="92"/>
    </location>
</feature>
<feature type="compositionally biased region" description="Polar residues" evidence="1">
    <location>
        <begin position="17"/>
        <end position="50"/>
    </location>
</feature>
<proteinExistence type="predicted"/>
<evidence type="ECO:0000313" key="3">
    <source>
        <dbReference type="Proteomes" id="UP000275078"/>
    </source>
</evidence>
<name>A0A3N4HI79_ASCIM</name>
<dbReference type="EMBL" id="ML119834">
    <property type="protein sequence ID" value="RPA73087.1"/>
    <property type="molecule type" value="Genomic_DNA"/>
</dbReference>
<dbReference type="AlphaFoldDB" id="A0A3N4HI79"/>
<sequence length="474" mass="54192">MKETNFPDRRNYRPRRLSSNTNTPNTTKHNQTKPFASTVSQNGRAPNKSTNWRRRPSSPAALPPPSRLPSRHASRCRSEESRSRRRPKRRLRPSPARRSPPGLWPTVSKDLTDRCSRESKVPPQSIGSTPPSEDSYPTVSLLGSLSPAPHSQPSSIDHWLIAYTMSNQQIPPPPPGMSVDPNQRKLFDKQLEGELKSFIRHAVFIARIIPKETEFASFLDLDRAEHILERYRFEERSVPGHKAYFTRHNRGHDRPSVNEARRWIWNNHYLAYSDSEAAALRSAAFVSELTRSPRYTKWIDDVQDALAATILQPLPNLMMTCFTDNARDIVQHGVTQADATMHTDRLDALANGAWPHETDEAWTARKEAHSPQPQQTVNTVATVSRPVGNSVPPVPRSQSTMPGTFEERRPPQSTLVITPISIEAKLRVLRLQPQYMIFARIYHVELPSFLRGRPRPQAEFKRNWTLIRVEFVQY</sequence>
<feature type="compositionally biased region" description="Basic and acidic residues" evidence="1">
    <location>
        <begin position="110"/>
        <end position="120"/>
    </location>
</feature>
<feature type="region of interest" description="Disordered" evidence="1">
    <location>
        <begin position="385"/>
        <end position="410"/>
    </location>
</feature>
<keyword evidence="3" id="KW-1185">Reference proteome</keyword>
<dbReference type="Proteomes" id="UP000275078">
    <property type="component" value="Unassembled WGS sequence"/>
</dbReference>
<feature type="compositionally biased region" description="Basic and acidic residues" evidence="1">
    <location>
        <begin position="1"/>
        <end position="11"/>
    </location>
</feature>
<feature type="compositionally biased region" description="Polar residues" evidence="1">
    <location>
        <begin position="125"/>
        <end position="150"/>
    </location>
</feature>
<reference evidence="2 3" key="1">
    <citation type="journal article" date="2018" name="Nat. Ecol. Evol.">
        <title>Pezizomycetes genomes reveal the molecular basis of ectomycorrhizal truffle lifestyle.</title>
        <authorList>
            <person name="Murat C."/>
            <person name="Payen T."/>
            <person name="Noel B."/>
            <person name="Kuo A."/>
            <person name="Morin E."/>
            <person name="Chen J."/>
            <person name="Kohler A."/>
            <person name="Krizsan K."/>
            <person name="Balestrini R."/>
            <person name="Da Silva C."/>
            <person name="Montanini B."/>
            <person name="Hainaut M."/>
            <person name="Levati E."/>
            <person name="Barry K.W."/>
            <person name="Belfiori B."/>
            <person name="Cichocki N."/>
            <person name="Clum A."/>
            <person name="Dockter R.B."/>
            <person name="Fauchery L."/>
            <person name="Guy J."/>
            <person name="Iotti M."/>
            <person name="Le Tacon F."/>
            <person name="Lindquist E.A."/>
            <person name="Lipzen A."/>
            <person name="Malagnac F."/>
            <person name="Mello A."/>
            <person name="Molinier V."/>
            <person name="Miyauchi S."/>
            <person name="Poulain J."/>
            <person name="Riccioni C."/>
            <person name="Rubini A."/>
            <person name="Sitrit Y."/>
            <person name="Splivallo R."/>
            <person name="Traeger S."/>
            <person name="Wang M."/>
            <person name="Zifcakova L."/>
            <person name="Wipf D."/>
            <person name="Zambonelli A."/>
            <person name="Paolocci F."/>
            <person name="Nowrousian M."/>
            <person name="Ottonello S."/>
            <person name="Baldrian P."/>
            <person name="Spatafora J.W."/>
            <person name="Henrissat B."/>
            <person name="Nagy L.G."/>
            <person name="Aury J.M."/>
            <person name="Wincker P."/>
            <person name="Grigoriev I.V."/>
            <person name="Bonfante P."/>
            <person name="Martin F.M."/>
        </authorList>
    </citation>
    <scope>NUCLEOTIDE SEQUENCE [LARGE SCALE GENOMIC DNA]</scope>
    <source>
        <strain evidence="2 3">RN42</strain>
    </source>
</reference>
<protein>
    <submittedName>
        <fullName evidence="2">Uncharacterized protein</fullName>
    </submittedName>
</protein>
<feature type="region of interest" description="Disordered" evidence="1">
    <location>
        <begin position="1"/>
        <end position="150"/>
    </location>
</feature>
<organism evidence="2 3">
    <name type="scientific">Ascobolus immersus RN42</name>
    <dbReference type="NCBI Taxonomy" id="1160509"/>
    <lineage>
        <taxon>Eukaryota</taxon>
        <taxon>Fungi</taxon>
        <taxon>Dikarya</taxon>
        <taxon>Ascomycota</taxon>
        <taxon>Pezizomycotina</taxon>
        <taxon>Pezizomycetes</taxon>
        <taxon>Pezizales</taxon>
        <taxon>Ascobolaceae</taxon>
        <taxon>Ascobolus</taxon>
    </lineage>
</organism>
<evidence type="ECO:0000256" key="1">
    <source>
        <dbReference type="SAM" id="MobiDB-lite"/>
    </source>
</evidence>
<accession>A0A3N4HI79</accession>